<reference evidence="16 17" key="1">
    <citation type="submission" date="2016-04" db="EMBL/GenBank/DDBJ databases">
        <title>Complete genome sequence of natural rubber-degrading, novel Gram-negative bacterium, Rhizobacter gummiphilus strain NS21.</title>
        <authorList>
            <person name="Tabata M."/>
            <person name="Kasai D."/>
            <person name="Fukuda M."/>
        </authorList>
    </citation>
    <scope>NUCLEOTIDE SEQUENCE [LARGE SCALE GENOMIC DNA]</scope>
    <source>
        <strain evidence="16 17">NS21</strain>
    </source>
</reference>
<keyword evidence="9" id="KW-0406">Ion transport</keyword>
<keyword evidence="13 14" id="KW-0998">Cell outer membrane</keyword>
<dbReference type="GO" id="GO:0015344">
    <property type="term" value="F:siderophore uptake transmembrane transporter activity"/>
    <property type="evidence" value="ECO:0007669"/>
    <property type="project" value="TreeGrafter"/>
</dbReference>
<evidence type="ECO:0000256" key="2">
    <source>
        <dbReference type="ARBA" id="ARBA00009810"/>
    </source>
</evidence>
<dbReference type="Gene3D" id="2.170.130.10">
    <property type="entry name" value="TonB-dependent receptor, plug domain"/>
    <property type="match status" value="1"/>
</dbReference>
<dbReference type="PANTHER" id="PTHR32552:SF68">
    <property type="entry name" value="FERRICHROME OUTER MEMBRANE TRANSPORTER_PHAGE RECEPTOR"/>
    <property type="match status" value="1"/>
</dbReference>
<dbReference type="PROSITE" id="PS52016">
    <property type="entry name" value="TONB_DEPENDENT_REC_3"/>
    <property type="match status" value="1"/>
</dbReference>
<evidence type="ECO:0000256" key="8">
    <source>
        <dbReference type="ARBA" id="ARBA00023004"/>
    </source>
</evidence>
<dbReference type="NCBIfam" id="TIGR01783">
    <property type="entry name" value="TonB-siderophor"/>
    <property type="match status" value="1"/>
</dbReference>
<comment type="subcellular location">
    <subcellularLocation>
        <location evidence="1 14">Cell outer membrane</location>
        <topology evidence="1 14">Multi-pass membrane protein</topology>
    </subcellularLocation>
</comment>
<dbReference type="FunFam" id="2.170.130.10:FF:000001">
    <property type="entry name" value="Catecholate siderophore TonB-dependent receptor"/>
    <property type="match status" value="1"/>
</dbReference>
<dbReference type="InterPro" id="IPR037066">
    <property type="entry name" value="Plug_dom_sf"/>
</dbReference>
<dbReference type="Gene3D" id="2.40.170.20">
    <property type="entry name" value="TonB-dependent receptor, beta-barrel domain"/>
    <property type="match status" value="1"/>
</dbReference>
<dbReference type="RefSeq" id="WP_085749618.1">
    <property type="nucleotide sequence ID" value="NZ_BSPR01000002.1"/>
</dbReference>
<proteinExistence type="inferred from homology"/>
<dbReference type="STRING" id="946333.A4W93_05225"/>
<organism evidence="16 17">
    <name type="scientific">Piscinibacter gummiphilus</name>
    <dbReference type="NCBI Taxonomy" id="946333"/>
    <lineage>
        <taxon>Bacteria</taxon>
        <taxon>Pseudomonadati</taxon>
        <taxon>Pseudomonadota</taxon>
        <taxon>Betaproteobacteria</taxon>
        <taxon>Burkholderiales</taxon>
        <taxon>Sphaerotilaceae</taxon>
        <taxon>Piscinibacter</taxon>
    </lineage>
</organism>
<keyword evidence="11 14" id="KW-0472">Membrane</keyword>
<evidence type="ECO:0000256" key="14">
    <source>
        <dbReference type="PROSITE-ProRule" id="PRU01360"/>
    </source>
</evidence>
<dbReference type="OrthoDB" id="127311at2"/>
<dbReference type="InterPro" id="IPR000531">
    <property type="entry name" value="Beta-barrel_TonB"/>
</dbReference>
<evidence type="ECO:0000313" key="17">
    <source>
        <dbReference type="Proteomes" id="UP000193427"/>
    </source>
</evidence>
<evidence type="ECO:0000256" key="11">
    <source>
        <dbReference type="ARBA" id="ARBA00023136"/>
    </source>
</evidence>
<evidence type="ECO:0000313" key="16">
    <source>
        <dbReference type="EMBL" id="ARN19360.1"/>
    </source>
</evidence>
<dbReference type="EMBL" id="CP015118">
    <property type="protein sequence ID" value="ARN19360.1"/>
    <property type="molecule type" value="Genomic_DNA"/>
</dbReference>
<evidence type="ECO:0000256" key="12">
    <source>
        <dbReference type="ARBA" id="ARBA00023170"/>
    </source>
</evidence>
<keyword evidence="3 14" id="KW-0813">Transport</keyword>
<dbReference type="InterPro" id="IPR036942">
    <property type="entry name" value="Beta-barrel_TonB_sf"/>
</dbReference>
<dbReference type="InterPro" id="IPR012910">
    <property type="entry name" value="Plug_dom"/>
</dbReference>
<evidence type="ECO:0000256" key="5">
    <source>
        <dbReference type="ARBA" id="ARBA00022496"/>
    </source>
</evidence>
<keyword evidence="17" id="KW-1185">Reference proteome</keyword>
<dbReference type="AlphaFoldDB" id="A0A1W6L5B0"/>
<evidence type="ECO:0000256" key="15">
    <source>
        <dbReference type="RuleBase" id="RU003357"/>
    </source>
</evidence>
<dbReference type="Pfam" id="PF00593">
    <property type="entry name" value="TonB_dep_Rec_b-barrel"/>
    <property type="match status" value="1"/>
</dbReference>
<evidence type="ECO:0000256" key="6">
    <source>
        <dbReference type="ARBA" id="ARBA00022692"/>
    </source>
</evidence>
<name>A0A1W6L5B0_9BURK</name>
<evidence type="ECO:0000256" key="13">
    <source>
        <dbReference type="ARBA" id="ARBA00023237"/>
    </source>
</evidence>
<keyword evidence="10 15" id="KW-0798">TonB box</keyword>
<keyword evidence="4 14" id="KW-1134">Transmembrane beta strand</keyword>
<sequence>MTTPPLGLRSLLPPFALRHIALGLLGLSGFALAHAQAGTSAPDAQPGATLPAVRVRSTSEAETANGPVQGYVAQRSATATKSDTPINEVAQAISVIPRDQIVDQGVSAVQDALRYSAGVTTGIYGARNTTEYFVIRGSKATVLLNGLRQGQTWFAEPLDELYGYERVEVLRGPSSIVAGQSGPGGLVNLVSKRPQATAHREVNVELGNEQRKQVSADFTGAIDETGTLLYRMVGLGLDTGTQVDDADYQRVFLAPSLTWKPRAGTKLTVYGEYQRDNYGNNDAFLPTVGTLTPGPHGTIPINRFISEPGWDGNTGTRSRLGYEFEQDLGGGWTLRNDLRHDDSKRELKSMYSAWWLGFLDGTGTPDPVNGRYLGRAWAIDEGRTLTTAGDLLLEGKFQTGPVAHTLVTGVDLLRYRRTDSYIEGDAGLIDVYTPTYGTFQPPATLDEAAASHSQPKVQQLGFLVLDRIRVGRWALTAGLRYDDAKTESAGTTQKVDAWTKNLGAVYLADGGWSPYASYSESFEAQGADLTGRVFEPKRGQQVEAGVKWSPERQNLRATAAVFHLQEKNRLKGDPANPLNQIESAPITTKGLELEAAANLGAWDFTAAYTRLSAKDDETDTHVAFVPENAASAWVLHKFDPYGVRGLKAGLGVRYQGKTSDGTDTVWVPSVTLADAMVSYDTGDWRVGLNVSNIADKSYVASCDSSGYCWYGEKRKVVATATYRF</sequence>
<gene>
    <name evidence="16" type="ORF">A4W93_05225</name>
</gene>
<dbReference type="SUPFAM" id="SSF56935">
    <property type="entry name" value="Porins"/>
    <property type="match status" value="1"/>
</dbReference>
<dbReference type="GO" id="GO:0038023">
    <property type="term" value="F:signaling receptor activity"/>
    <property type="evidence" value="ECO:0007669"/>
    <property type="project" value="InterPro"/>
</dbReference>
<dbReference type="KEGG" id="rgu:A4W93_05225"/>
<keyword evidence="6 14" id="KW-0812">Transmembrane</keyword>
<evidence type="ECO:0000256" key="9">
    <source>
        <dbReference type="ARBA" id="ARBA00023065"/>
    </source>
</evidence>
<dbReference type="PANTHER" id="PTHR32552">
    <property type="entry name" value="FERRICHROME IRON RECEPTOR-RELATED"/>
    <property type="match status" value="1"/>
</dbReference>
<dbReference type="InterPro" id="IPR039426">
    <property type="entry name" value="TonB-dep_rcpt-like"/>
</dbReference>
<dbReference type="InterPro" id="IPR010105">
    <property type="entry name" value="TonB_sidphr_rcpt"/>
</dbReference>
<keyword evidence="8" id="KW-0408">Iron</keyword>
<evidence type="ECO:0000256" key="4">
    <source>
        <dbReference type="ARBA" id="ARBA00022452"/>
    </source>
</evidence>
<dbReference type="Pfam" id="PF07715">
    <property type="entry name" value="Plug"/>
    <property type="match status" value="1"/>
</dbReference>
<evidence type="ECO:0000256" key="3">
    <source>
        <dbReference type="ARBA" id="ARBA00022448"/>
    </source>
</evidence>
<dbReference type="GO" id="GO:0009279">
    <property type="term" value="C:cell outer membrane"/>
    <property type="evidence" value="ECO:0007669"/>
    <property type="project" value="UniProtKB-SubCell"/>
</dbReference>
<keyword evidence="5" id="KW-0410">Iron transport</keyword>
<comment type="similarity">
    <text evidence="2 14 15">Belongs to the TonB-dependent receptor family.</text>
</comment>
<evidence type="ECO:0000256" key="1">
    <source>
        <dbReference type="ARBA" id="ARBA00004571"/>
    </source>
</evidence>
<protein>
    <submittedName>
        <fullName evidence="16">Uncharacterized protein</fullName>
    </submittedName>
</protein>
<dbReference type="Proteomes" id="UP000193427">
    <property type="component" value="Chromosome"/>
</dbReference>
<keyword evidence="7" id="KW-0732">Signal</keyword>
<evidence type="ECO:0000256" key="7">
    <source>
        <dbReference type="ARBA" id="ARBA00022729"/>
    </source>
</evidence>
<keyword evidence="12" id="KW-0675">Receptor</keyword>
<dbReference type="GO" id="GO:0015891">
    <property type="term" value="P:siderophore transport"/>
    <property type="evidence" value="ECO:0007669"/>
    <property type="project" value="InterPro"/>
</dbReference>
<evidence type="ECO:0000256" key="10">
    <source>
        <dbReference type="ARBA" id="ARBA00023077"/>
    </source>
</evidence>
<dbReference type="CDD" id="cd01347">
    <property type="entry name" value="ligand_gated_channel"/>
    <property type="match status" value="1"/>
</dbReference>
<accession>A0A1W6L5B0</accession>